<evidence type="ECO:0000256" key="9">
    <source>
        <dbReference type="ARBA" id="ARBA00023242"/>
    </source>
</evidence>
<dbReference type="GO" id="GO:0005634">
    <property type="term" value="C:nucleus"/>
    <property type="evidence" value="ECO:0007669"/>
    <property type="project" value="UniProtKB-SubCell"/>
</dbReference>
<gene>
    <name evidence="13" type="ORF">TBRA_LOCUS6623</name>
</gene>
<keyword evidence="6" id="KW-0805">Transcription regulation</keyword>
<evidence type="ECO:0000313" key="13">
    <source>
        <dbReference type="EMBL" id="CAB0034725.1"/>
    </source>
</evidence>
<evidence type="ECO:0000256" key="3">
    <source>
        <dbReference type="ARBA" id="ARBA00022737"/>
    </source>
</evidence>
<dbReference type="SUPFAM" id="SSF57667">
    <property type="entry name" value="beta-beta-alpha zinc fingers"/>
    <property type="match status" value="6"/>
</dbReference>
<proteinExistence type="predicted"/>
<keyword evidence="14" id="KW-1185">Reference proteome</keyword>
<dbReference type="Pfam" id="PF00096">
    <property type="entry name" value="zf-C2H2"/>
    <property type="match status" value="11"/>
</dbReference>
<feature type="domain" description="C2H2-type" evidence="12">
    <location>
        <begin position="657"/>
        <end position="685"/>
    </location>
</feature>
<evidence type="ECO:0000313" key="14">
    <source>
        <dbReference type="Proteomes" id="UP000479190"/>
    </source>
</evidence>
<dbReference type="EMBL" id="CADCXV010000753">
    <property type="protein sequence ID" value="CAB0034725.1"/>
    <property type="molecule type" value="Genomic_DNA"/>
</dbReference>
<reference evidence="13 14" key="1">
    <citation type="submission" date="2020-02" db="EMBL/GenBank/DDBJ databases">
        <authorList>
            <person name="Ferguson B K."/>
        </authorList>
    </citation>
    <scope>NUCLEOTIDE SEQUENCE [LARGE SCALE GENOMIC DNA]</scope>
</reference>
<dbReference type="GO" id="GO:0000978">
    <property type="term" value="F:RNA polymerase II cis-regulatory region sequence-specific DNA binding"/>
    <property type="evidence" value="ECO:0007669"/>
    <property type="project" value="TreeGrafter"/>
</dbReference>
<evidence type="ECO:0000256" key="8">
    <source>
        <dbReference type="ARBA" id="ARBA00023163"/>
    </source>
</evidence>
<dbReference type="Proteomes" id="UP000479190">
    <property type="component" value="Unassembled WGS sequence"/>
</dbReference>
<evidence type="ECO:0000256" key="11">
    <source>
        <dbReference type="SAM" id="MobiDB-lite"/>
    </source>
</evidence>
<dbReference type="GO" id="GO:0030674">
    <property type="term" value="F:protein-macromolecule adaptor activity"/>
    <property type="evidence" value="ECO:0007669"/>
    <property type="project" value="UniProtKB-ARBA"/>
</dbReference>
<evidence type="ECO:0000256" key="6">
    <source>
        <dbReference type="ARBA" id="ARBA00023015"/>
    </source>
</evidence>
<dbReference type="Gene3D" id="3.30.160.60">
    <property type="entry name" value="Classic Zinc Finger"/>
    <property type="match status" value="11"/>
</dbReference>
<feature type="non-terminal residue" evidence="13">
    <location>
        <position position="1"/>
    </location>
</feature>
<evidence type="ECO:0000256" key="5">
    <source>
        <dbReference type="ARBA" id="ARBA00022833"/>
    </source>
</evidence>
<feature type="domain" description="C2H2-type" evidence="12">
    <location>
        <begin position="512"/>
        <end position="540"/>
    </location>
</feature>
<feature type="domain" description="C2H2-type" evidence="12">
    <location>
        <begin position="454"/>
        <end position="482"/>
    </location>
</feature>
<keyword evidence="8" id="KW-0804">Transcription</keyword>
<evidence type="ECO:0000256" key="2">
    <source>
        <dbReference type="ARBA" id="ARBA00022723"/>
    </source>
</evidence>
<keyword evidence="9" id="KW-0539">Nucleus</keyword>
<dbReference type="InterPro" id="IPR013087">
    <property type="entry name" value="Znf_C2H2_type"/>
</dbReference>
<protein>
    <recommendedName>
        <fullName evidence="12">C2H2-type domain-containing protein</fullName>
    </recommendedName>
</protein>
<dbReference type="OrthoDB" id="7685779at2759"/>
<sequence>LQHFGLNFAAAAPMDFSECCKDSCENNTKQNDPVLSAQSPAGLQDSKNLPKSIFLHVLHITFINVFMCGSLSSQCPLFLCHSLCASASVTRRLQSPIISTIGCYIAMHTYMSRDKKSAEEREKTSFSSRAAAAAAVPIHKICTDRRWLRTRVHAYTHTLCTPPQTLKIRSSTFVFSRPPGILVTPRPVRRADVQIGVTYTRSRFITQILYRGKERLGDDFRGRCKSYFAIDSESDVQHHRSITLRYVERLSKCTRGPVRDKNQRNRVLRCSSREKREETSKNKKRKERSLTETGSKLITRLIGSCTDRADLAPIIRSYVLRLDKTTSRAEEEKKKRAFEESRFTRKFGLKSDLFRHQKKVHDGPKDYTCDQCEKKFANKRNLVLHMTTVHEGRKDYSCDKCEKKFGRKSGLLKHQRIVHEGRKDFASNNCEKKFGQKPHLLKHQKKVHESQKDYACDQCEKKFTKKKKLFTHQRTVHEGRKDYACHSCDKNFGRKWDLLKHQRTVHEGCKDYSCDNCEKKFRLKSDLFRHQKKVHEGPKDYTCDECEKKFGIKSNFLRHQRTVHEGRKDYACDQCEKKFGQKSDFFRHQKKVHEGPKDYTCNECEKKFGKKSNFFRHQRTVHEGRKDYACDQCEKKFANKRNLVLHVTTLHEGRKNYSCDKCEKKFTQKPSLLTHLKTIHEGRKDYVCNECEKKFGYKADLLKHQRSVHEGQKDCEHEKCKNESEVPTESSGHQNIVHEVYENYLSAQSNSGWDSIISLGISQTTSHSATIELTITNRRRKLRRVLVPRTVVYVARSMLSASRAKRERERKRRSKRKTARARNNARKILYEFAAPRGYIYYNRVLIIDGLDFSFCRAACELAARRIRSTTEEASPSCSRSSTSLDDESVVLHEKYMLVDGYYYPRWSFGDTTFDYEETTLAPADHRRVPSQAVTYQDHVLELLWNSRRNRGPLEKIQKGPTIEIESAEYRTFGTWGHSLGQLSSLVRSVAVAKRNRRLLRQWRLRRYDVRDNRTHRDASSIDCAGKLLLELGSRLRGHLAPIALALDRKDVDRDPHPSKI</sequence>
<comment type="subcellular location">
    <subcellularLocation>
        <location evidence="1">Nucleus</location>
    </subcellularLocation>
</comment>
<keyword evidence="2" id="KW-0479">Metal-binding</keyword>
<feature type="domain" description="C2H2-type" evidence="12">
    <location>
        <begin position="570"/>
        <end position="598"/>
    </location>
</feature>
<keyword evidence="5" id="KW-0862">Zinc</keyword>
<dbReference type="PROSITE" id="PS50157">
    <property type="entry name" value="ZINC_FINGER_C2H2_2"/>
    <property type="match status" value="12"/>
</dbReference>
<dbReference type="PROSITE" id="PS00028">
    <property type="entry name" value="ZINC_FINGER_C2H2_1"/>
    <property type="match status" value="11"/>
</dbReference>
<dbReference type="GO" id="GO:0000981">
    <property type="term" value="F:DNA-binding transcription factor activity, RNA polymerase II-specific"/>
    <property type="evidence" value="ECO:0007669"/>
    <property type="project" value="TreeGrafter"/>
</dbReference>
<dbReference type="FunFam" id="3.30.160.60:FF:000688">
    <property type="entry name" value="zinc finger protein 197 isoform X1"/>
    <property type="match status" value="1"/>
</dbReference>
<dbReference type="PANTHER" id="PTHR24384:SF189">
    <property type="entry name" value="C2H2-TYPE DOMAIN-CONTAINING PROTEIN-RELATED"/>
    <property type="match status" value="1"/>
</dbReference>
<organism evidence="13 14">
    <name type="scientific">Trichogramma brassicae</name>
    <dbReference type="NCBI Taxonomy" id="86971"/>
    <lineage>
        <taxon>Eukaryota</taxon>
        <taxon>Metazoa</taxon>
        <taxon>Ecdysozoa</taxon>
        <taxon>Arthropoda</taxon>
        <taxon>Hexapoda</taxon>
        <taxon>Insecta</taxon>
        <taxon>Pterygota</taxon>
        <taxon>Neoptera</taxon>
        <taxon>Endopterygota</taxon>
        <taxon>Hymenoptera</taxon>
        <taxon>Apocrita</taxon>
        <taxon>Proctotrupomorpha</taxon>
        <taxon>Chalcidoidea</taxon>
        <taxon>Trichogrammatidae</taxon>
        <taxon>Trichogramma</taxon>
    </lineage>
</organism>
<feature type="domain" description="C2H2-type" evidence="12">
    <location>
        <begin position="396"/>
        <end position="424"/>
    </location>
</feature>
<feature type="domain" description="C2H2-type" evidence="12">
    <location>
        <begin position="367"/>
        <end position="395"/>
    </location>
</feature>
<dbReference type="SMART" id="SM00355">
    <property type="entry name" value="ZnF_C2H2"/>
    <property type="match status" value="12"/>
</dbReference>
<evidence type="ECO:0000256" key="7">
    <source>
        <dbReference type="ARBA" id="ARBA00023125"/>
    </source>
</evidence>
<feature type="domain" description="C2H2-type" evidence="12">
    <location>
        <begin position="541"/>
        <end position="569"/>
    </location>
</feature>
<dbReference type="FunFam" id="3.30.160.60:FF:000100">
    <property type="entry name" value="Zinc finger 45-like"/>
    <property type="match status" value="1"/>
</dbReference>
<dbReference type="GO" id="GO:0008270">
    <property type="term" value="F:zinc ion binding"/>
    <property type="evidence" value="ECO:0007669"/>
    <property type="project" value="UniProtKB-KW"/>
</dbReference>
<dbReference type="InterPro" id="IPR036236">
    <property type="entry name" value="Znf_C2H2_sf"/>
</dbReference>
<feature type="compositionally biased region" description="Basic and acidic residues" evidence="11">
    <location>
        <begin position="271"/>
        <end position="281"/>
    </location>
</feature>
<feature type="domain" description="C2H2-type" evidence="12">
    <location>
        <begin position="599"/>
        <end position="627"/>
    </location>
</feature>
<evidence type="ECO:0000256" key="10">
    <source>
        <dbReference type="PROSITE-ProRule" id="PRU00042"/>
    </source>
</evidence>
<accession>A0A6H5IBH4</accession>
<dbReference type="InterPro" id="IPR050752">
    <property type="entry name" value="C2H2-ZF_domain"/>
</dbReference>
<feature type="domain" description="C2H2-type" evidence="12">
    <location>
        <begin position="483"/>
        <end position="511"/>
    </location>
</feature>
<feature type="domain" description="C2H2-type" evidence="12">
    <location>
        <begin position="425"/>
        <end position="453"/>
    </location>
</feature>
<name>A0A6H5IBH4_9HYME</name>
<keyword evidence="7" id="KW-0238">DNA-binding</keyword>
<evidence type="ECO:0000256" key="1">
    <source>
        <dbReference type="ARBA" id="ARBA00004123"/>
    </source>
</evidence>
<evidence type="ECO:0000256" key="4">
    <source>
        <dbReference type="ARBA" id="ARBA00022771"/>
    </source>
</evidence>
<feature type="domain" description="C2H2-type" evidence="12">
    <location>
        <begin position="628"/>
        <end position="656"/>
    </location>
</feature>
<keyword evidence="4 10" id="KW-0863">Zinc-finger</keyword>
<feature type="region of interest" description="Disordered" evidence="11">
    <location>
        <begin position="271"/>
        <end position="290"/>
    </location>
</feature>
<feature type="domain" description="C2H2-type" evidence="12">
    <location>
        <begin position="686"/>
        <end position="714"/>
    </location>
</feature>
<keyword evidence="3" id="KW-0677">Repeat</keyword>
<evidence type="ECO:0000259" key="12">
    <source>
        <dbReference type="PROSITE" id="PS50157"/>
    </source>
</evidence>
<dbReference type="AlphaFoldDB" id="A0A6H5IBH4"/>
<dbReference type="PANTHER" id="PTHR24384">
    <property type="entry name" value="FINGER PUTATIVE TRANSCRIPTION FACTOR FAMILY-RELATED"/>
    <property type="match status" value="1"/>
</dbReference>